<name>A0A1I9G5I9_BRUMA</name>
<evidence type="ECO:0000313" key="1">
    <source>
        <dbReference type="EMBL" id="CDQ01635.1"/>
    </source>
</evidence>
<dbReference type="AlphaFoldDB" id="A0A1I9G5I9"/>
<accession>A0A1I9G5I9</accession>
<proteinExistence type="predicted"/>
<dbReference type="WormBase" id="Bm975">
    <property type="protein sequence ID" value="BM40088"/>
    <property type="gene ID" value="WBGene00221236"/>
    <property type="gene designation" value="Bma-gldr-2"/>
</dbReference>
<dbReference type="EMBL" id="LN864061">
    <property type="protein sequence ID" value="CDQ01635.1"/>
    <property type="molecule type" value="Genomic_DNA"/>
</dbReference>
<evidence type="ECO:0000313" key="2">
    <source>
        <dbReference type="WormBase" id="Bm975"/>
    </source>
</evidence>
<protein>
    <submittedName>
        <fullName evidence="1">Bm975</fullName>
    </submittedName>
</protein>
<reference evidence="1" key="1">
    <citation type="journal article" date="2007" name="Science">
        <title>Draft genome of the filarial nematode parasite Brugia malayi.</title>
        <authorList>
            <person name="Ghedin E."/>
            <person name="Wang S."/>
            <person name="Spiro D."/>
            <person name="Caler E."/>
            <person name="Zhao Q."/>
            <person name="Crabtree J."/>
            <person name="Allen J.E."/>
            <person name="Delcher A.L."/>
            <person name="Guiliano D.B."/>
            <person name="Miranda-Saavedra D."/>
            <person name="Angiuoli S.V."/>
            <person name="Creasy T."/>
            <person name="Amedeo P."/>
            <person name="Haas B."/>
            <person name="El-Sayed N.M."/>
            <person name="Wortman J.R."/>
            <person name="Feldblyum T."/>
            <person name="Tallon L."/>
            <person name="Schatz M."/>
            <person name="Shumway M."/>
            <person name="Koo H."/>
            <person name="Salzberg S.L."/>
            <person name="Schobel S."/>
            <person name="Pertea M."/>
            <person name="Pop M."/>
            <person name="White O."/>
            <person name="Barton G.J."/>
            <person name="Carlow C.K."/>
            <person name="Crawford M.J."/>
            <person name="Daub J."/>
            <person name="Dimmic M.W."/>
            <person name="Estes C.F."/>
            <person name="Foster J.M."/>
            <person name="Ganatra M."/>
            <person name="Gregory W.F."/>
            <person name="Johnson N.M."/>
            <person name="Jin J."/>
            <person name="Komuniecki R."/>
            <person name="Korf I."/>
            <person name="Kumar S."/>
            <person name="Laney S."/>
            <person name="Li B.W."/>
            <person name="Li W."/>
            <person name="Lindblom T.H."/>
            <person name="Lustigman S."/>
            <person name="Ma D."/>
            <person name="Maina C.V."/>
            <person name="Martin D.M."/>
            <person name="McCarter J.P."/>
            <person name="McReynolds L."/>
            <person name="Mitreva M."/>
            <person name="Nutman T.B."/>
            <person name="Parkinson J."/>
            <person name="Peregrin-Alvarez J.M."/>
            <person name="Poole C."/>
            <person name="Ren Q."/>
            <person name="Saunders L."/>
            <person name="Sluder A.E."/>
            <person name="Smith K."/>
            <person name="Stanke M."/>
            <person name="Unnasch T.R."/>
            <person name="Ware J."/>
            <person name="Wei A.D."/>
            <person name="Weil G."/>
            <person name="Williams D.J."/>
            <person name="Zhang Y."/>
            <person name="Williams S.A."/>
            <person name="Fraser-Liggett C."/>
            <person name="Slatko B."/>
            <person name="Blaxter M.L."/>
            <person name="Scott A.L."/>
        </authorList>
    </citation>
    <scope>NUCLEOTIDE SEQUENCE</scope>
    <source>
        <strain evidence="1">FR3</strain>
    </source>
</reference>
<organism evidence="1">
    <name type="scientific">Brugia malayi</name>
    <name type="common">Filarial nematode worm</name>
    <dbReference type="NCBI Taxonomy" id="6279"/>
    <lineage>
        <taxon>Eukaryota</taxon>
        <taxon>Metazoa</taxon>
        <taxon>Ecdysozoa</taxon>
        <taxon>Nematoda</taxon>
        <taxon>Chromadorea</taxon>
        <taxon>Rhabditida</taxon>
        <taxon>Spirurina</taxon>
        <taxon>Spiruromorpha</taxon>
        <taxon>Filarioidea</taxon>
        <taxon>Onchocercidae</taxon>
        <taxon>Brugia</taxon>
    </lineage>
</organism>
<sequence>MPHWIQLTKNGFSTEEFVKMIDEVLNANRLTTQKREMKLNELVKRKRSGDELKTHLIETKKNRDSYTKVSFFEFYRWGMHGLPFSHEAVKVFGEFQLYYLF</sequence>
<gene>
    <name evidence="2" type="primary">bma-gldr-2</name>
    <name evidence="1 2" type="ORF">Bm975</name>
    <name evidence="1" type="ORF">BM_Bm975</name>
</gene>
<reference evidence="1" key="2">
    <citation type="submission" date="2012-12" db="EMBL/GenBank/DDBJ databases">
        <authorList>
            <consortium name="WormBase Consortium"/>
            <person name="Ghedin E."/>
            <person name="Paulini M."/>
        </authorList>
    </citation>
    <scope>NUCLEOTIDE SEQUENCE</scope>
    <source>
        <strain evidence="1">FR3</strain>
    </source>
</reference>